<dbReference type="SMART" id="SM00408">
    <property type="entry name" value="IGc2"/>
    <property type="match status" value="3"/>
</dbReference>
<evidence type="ECO:0000256" key="2">
    <source>
        <dbReference type="ARBA" id="ARBA00023136"/>
    </source>
</evidence>
<reference evidence="7 8" key="1">
    <citation type="journal article" date="2018" name="Gigascience">
        <title>Genomes of trombidid mites reveal novel predicted allergens and laterally-transferred genes associated with secondary metabolism.</title>
        <authorList>
            <person name="Dong X."/>
            <person name="Chaisiri K."/>
            <person name="Xia D."/>
            <person name="Armstrong S.D."/>
            <person name="Fang Y."/>
            <person name="Donnelly M.J."/>
            <person name="Kadowaki T."/>
            <person name="McGarry J.W."/>
            <person name="Darby A.C."/>
            <person name="Makepeace B.L."/>
        </authorList>
    </citation>
    <scope>NUCLEOTIDE SEQUENCE [LARGE SCALE GENOMIC DNA]</scope>
    <source>
        <strain evidence="7">UoL-WK</strain>
    </source>
</reference>
<feature type="domain" description="Ig-like" evidence="6">
    <location>
        <begin position="199"/>
        <end position="344"/>
    </location>
</feature>
<evidence type="ECO:0000256" key="5">
    <source>
        <dbReference type="SAM" id="Phobius"/>
    </source>
</evidence>
<feature type="region of interest" description="Disordered" evidence="4">
    <location>
        <begin position="529"/>
        <end position="559"/>
    </location>
</feature>
<keyword evidence="3" id="KW-1015">Disulfide bond</keyword>
<dbReference type="CDD" id="cd00063">
    <property type="entry name" value="FN3"/>
    <property type="match status" value="1"/>
</dbReference>
<dbReference type="InterPro" id="IPR013162">
    <property type="entry name" value="CD80_C2-set"/>
</dbReference>
<feature type="compositionally biased region" description="Basic and acidic residues" evidence="4">
    <location>
        <begin position="704"/>
        <end position="720"/>
    </location>
</feature>
<keyword evidence="5" id="KW-1133">Transmembrane helix</keyword>
<dbReference type="SUPFAM" id="SSF49265">
    <property type="entry name" value="Fibronectin type III"/>
    <property type="match status" value="1"/>
</dbReference>
<name>A0A3S3P681_9ACAR</name>
<dbReference type="Pfam" id="PF08205">
    <property type="entry name" value="C2-set_2"/>
    <property type="match status" value="1"/>
</dbReference>
<accession>A0A3S3P681</accession>
<feature type="region of interest" description="Disordered" evidence="4">
    <location>
        <begin position="683"/>
        <end position="726"/>
    </location>
</feature>
<dbReference type="PANTHER" id="PTHR23278">
    <property type="entry name" value="SIDESTEP PROTEIN"/>
    <property type="match status" value="1"/>
</dbReference>
<protein>
    <submittedName>
        <fullName evidence="7">Nephrin-like protein</fullName>
    </submittedName>
</protein>
<feature type="domain" description="Ig-like" evidence="6">
    <location>
        <begin position="132"/>
        <end position="179"/>
    </location>
</feature>
<dbReference type="InterPro" id="IPR036116">
    <property type="entry name" value="FN3_sf"/>
</dbReference>
<feature type="compositionally biased region" description="Basic and acidic residues" evidence="4">
    <location>
        <begin position="546"/>
        <end position="556"/>
    </location>
</feature>
<dbReference type="STRING" id="1965070.A0A3S3P681"/>
<dbReference type="InterPro" id="IPR013783">
    <property type="entry name" value="Ig-like_fold"/>
</dbReference>
<dbReference type="OrthoDB" id="10006996at2759"/>
<keyword evidence="5" id="KW-0812">Transmembrane</keyword>
<keyword evidence="2 5" id="KW-0472">Membrane</keyword>
<comment type="caution">
    <text evidence="7">The sequence shown here is derived from an EMBL/GenBank/DDBJ whole genome shotgun (WGS) entry which is preliminary data.</text>
</comment>
<dbReference type="AlphaFoldDB" id="A0A3S3P681"/>
<evidence type="ECO:0000256" key="3">
    <source>
        <dbReference type="ARBA" id="ARBA00023157"/>
    </source>
</evidence>
<dbReference type="InterPro" id="IPR003961">
    <property type="entry name" value="FN3_dom"/>
</dbReference>
<dbReference type="Proteomes" id="UP000285301">
    <property type="component" value="Unassembled WGS sequence"/>
</dbReference>
<proteinExistence type="predicted"/>
<dbReference type="PROSITE" id="PS50835">
    <property type="entry name" value="IG_LIKE"/>
    <property type="match status" value="4"/>
</dbReference>
<dbReference type="GO" id="GO:0016020">
    <property type="term" value="C:membrane"/>
    <property type="evidence" value="ECO:0007669"/>
    <property type="project" value="UniProtKB-SubCell"/>
</dbReference>
<evidence type="ECO:0000256" key="1">
    <source>
        <dbReference type="ARBA" id="ARBA00004167"/>
    </source>
</evidence>
<feature type="non-terminal residue" evidence="7">
    <location>
        <position position="1"/>
    </location>
</feature>
<evidence type="ECO:0000259" key="6">
    <source>
        <dbReference type="PROSITE" id="PS50835"/>
    </source>
</evidence>
<dbReference type="PANTHER" id="PTHR23278:SF19">
    <property type="entry name" value="OBSCURIN"/>
    <property type="match status" value="1"/>
</dbReference>
<feature type="compositionally biased region" description="Low complexity" evidence="4">
    <location>
        <begin position="691"/>
        <end position="703"/>
    </location>
</feature>
<feature type="non-terminal residue" evidence="7">
    <location>
        <position position="829"/>
    </location>
</feature>
<keyword evidence="8" id="KW-1185">Reference proteome</keyword>
<dbReference type="InterPro" id="IPR013151">
    <property type="entry name" value="Immunoglobulin_dom"/>
</dbReference>
<feature type="transmembrane region" description="Helical" evidence="5">
    <location>
        <begin position="652"/>
        <end position="674"/>
    </location>
</feature>
<sequence length="829" mass="91728">QPGIKIKTSNRFEDYTAITSYRALVGSRVELPCDVTLPSADDSISLILWYKNDRKSAPIYSVDARNTPVERAKHFASENLKNRAKFDLSFRPALLQIDPVKEDDVGIYLCRVDFKWARTINTLSNLSVIIPPRQVLIKDEHQNPLHDIIGPYDEGSNVRLICEAYGGTPSPSLIWLRDGVVIDNSYNLTRINNSNNVKPLDVQIVAFKRALFAGTKADIICQSRGARPPATLTWFLDNEPLTAFARHTKSEADPGSAQKRAIIKFKLEDNELDSDDSDKGSQQIEQEGDEVIIKCDIDANPPVSEIKCNATLVLKVARREHNGNYKCRAVNEQGNGESKETSFSIHYAPICATRENSQSSLASQSSAASSKAKSNLLSSSSSLVYNSVPSEKATVQCKVDANPKDVSFYWTFNGTEISSLISNSETVTSSSSIASSKSAKTANSKHQHIFERQVDNGLESILYFTPSSVSDFGLLACWAKNIVGSQLEPCLFTLLPANPPQSLQSCLITNQTWDSIFVECSYGDESKFDNNKKNSTSSAGSGGASKDGKDTFHRDSSSSSASLISSSRATNYHLEVYNSKRDQLLYNLSNHKSATFLISGLSPNTAYVLVVYSSNSVGTSRPLTLTTETLIMLTRKQGADFFQTDDIIDSRLLLIVLGSSSVFLLMALIILIILKIRKRDEMTHTTRKQRNNSSNNKSRSTDSSCKDDNNEEEKQSERKGTNFQSSNFIEQEFDRDECERNFRQVVATNGRGKSPDVIPTKRDFLANSSNYSSLGNGRFLNHPTISSMPGTIRRNEDRATIKIDTVPHVTVVDTRPQSRSLITPHSNVS</sequence>
<evidence type="ECO:0000256" key="4">
    <source>
        <dbReference type="SAM" id="MobiDB-lite"/>
    </source>
</evidence>
<comment type="subcellular location">
    <subcellularLocation>
        <location evidence="1">Membrane</location>
        <topology evidence="1">Single-pass membrane protein</topology>
    </subcellularLocation>
</comment>
<feature type="domain" description="Ig-like" evidence="6">
    <location>
        <begin position="2"/>
        <end position="121"/>
    </location>
</feature>
<evidence type="ECO:0000313" key="7">
    <source>
        <dbReference type="EMBL" id="RWS13039.1"/>
    </source>
</evidence>
<gene>
    <name evidence="7" type="ORF">B4U79_07860</name>
</gene>
<evidence type="ECO:0000313" key="8">
    <source>
        <dbReference type="Proteomes" id="UP000285301"/>
    </source>
</evidence>
<dbReference type="CDD" id="cd00096">
    <property type="entry name" value="Ig"/>
    <property type="match status" value="1"/>
</dbReference>
<dbReference type="Pfam" id="PF00047">
    <property type="entry name" value="ig"/>
    <property type="match status" value="1"/>
</dbReference>
<dbReference type="InterPro" id="IPR007110">
    <property type="entry name" value="Ig-like_dom"/>
</dbReference>
<dbReference type="EMBL" id="NCKU01001123">
    <property type="protein sequence ID" value="RWS13039.1"/>
    <property type="molecule type" value="Genomic_DNA"/>
</dbReference>
<organism evidence="7 8">
    <name type="scientific">Dinothrombium tinctorium</name>
    <dbReference type="NCBI Taxonomy" id="1965070"/>
    <lineage>
        <taxon>Eukaryota</taxon>
        <taxon>Metazoa</taxon>
        <taxon>Ecdysozoa</taxon>
        <taxon>Arthropoda</taxon>
        <taxon>Chelicerata</taxon>
        <taxon>Arachnida</taxon>
        <taxon>Acari</taxon>
        <taxon>Acariformes</taxon>
        <taxon>Trombidiformes</taxon>
        <taxon>Prostigmata</taxon>
        <taxon>Anystina</taxon>
        <taxon>Parasitengona</taxon>
        <taxon>Trombidioidea</taxon>
        <taxon>Trombidiidae</taxon>
        <taxon>Dinothrombium</taxon>
    </lineage>
</organism>
<dbReference type="SMART" id="SM00409">
    <property type="entry name" value="IG"/>
    <property type="match status" value="3"/>
</dbReference>
<dbReference type="InterPro" id="IPR003599">
    <property type="entry name" value="Ig_sub"/>
</dbReference>
<dbReference type="InterPro" id="IPR003598">
    <property type="entry name" value="Ig_sub2"/>
</dbReference>
<dbReference type="InterPro" id="IPR036179">
    <property type="entry name" value="Ig-like_dom_sf"/>
</dbReference>
<feature type="domain" description="Ig-like" evidence="6">
    <location>
        <begin position="390"/>
        <end position="488"/>
    </location>
</feature>
<dbReference type="SUPFAM" id="SSF48726">
    <property type="entry name" value="Immunoglobulin"/>
    <property type="match status" value="3"/>
</dbReference>
<dbReference type="Gene3D" id="2.60.40.10">
    <property type="entry name" value="Immunoglobulins"/>
    <property type="match status" value="6"/>
</dbReference>